<dbReference type="Proteomes" id="UP000030751">
    <property type="component" value="Unassembled WGS sequence"/>
</dbReference>
<reference evidence="5" key="2">
    <citation type="submission" date="2012-05" db="EMBL/GenBank/DDBJ databases">
        <title>Annotation of the Genome Sequence of Fusarium oxysporum HDV247.</title>
        <authorList>
            <consortium name="The Broad Institute Genomics Platform"/>
            <person name="Ma L.-J."/>
            <person name="Corby-Kistler H."/>
            <person name="Broz K."/>
            <person name="Gale L.R."/>
            <person name="Jonkers W."/>
            <person name="O'Donnell K."/>
            <person name="Ploetz R."/>
            <person name="Steinberg C."/>
            <person name="Schwartz D.C."/>
            <person name="VanEtten H."/>
            <person name="Zhou S."/>
            <person name="Young S.K."/>
            <person name="Zeng Q."/>
            <person name="Gargeya S."/>
            <person name="Fitzgerald M."/>
            <person name="Abouelleil A."/>
            <person name="Alvarado L."/>
            <person name="Chapman S.B."/>
            <person name="Gainer-Dewar J."/>
            <person name="Goldberg J."/>
            <person name="Griggs A."/>
            <person name="Gujja S."/>
            <person name="Hansen M."/>
            <person name="Howarth C."/>
            <person name="Imamovic A."/>
            <person name="Ireland A."/>
            <person name="Larimer J."/>
            <person name="McCowan C."/>
            <person name="Murphy C."/>
            <person name="Pearson M."/>
            <person name="Poon T.W."/>
            <person name="Priest M."/>
            <person name="Roberts A."/>
            <person name="Saif S."/>
            <person name="Shea T."/>
            <person name="Sykes S."/>
            <person name="Wortman J."/>
            <person name="Nusbaum C."/>
            <person name="Birren B."/>
        </authorList>
    </citation>
    <scope>NUCLEOTIDE SEQUENCE</scope>
    <source>
        <strain evidence="5">HDV247</strain>
    </source>
</reference>
<sequence>MASRLADTNVGAQVAPAGTILIAGGGPVGLILARVLSFYGVNSILFERNKTTTSWPKMDLTNARSMELFRKLGLADDLRKQGVASNIDQNVLISSGMSASSSITSWQLPGVDNFRSMIIENNDGTLPLEPWQRISQAIFEKWLKAKCDEDPLIQLNYGFKVNSVEEYDDRVLTSVTEVATGVTTTWSTDYVAGCDGASSKVRTSLYLPLDTDPVPACVLLVHFKSRDLTQLHKQGRFWHMFLLGESGGFEACIISQDEKDTWTTHLFMPLDAEPEKIDSKEAVYKALGGLYGNYPIEIDEILVRSVWRPVIAVTRTWSSPKLRVHLAGDAAHQNIPTGGYGMNMGIGDAFDLGWKLAAVVKQQGGPGLLRSYEHERKPVAINKVSRSGHHFQVHGKMKDLLSGGDPRRVDQDTEEGKELHRRIHEFYQDNDGENKDLGIEMGYRYKSEVIFGQDADGTEPEWTARHYKPSTWPGGRPPHVFLSNGSAIFDLFGTHWTLLVFTHEEVGSELLMNAARELGLPVTQVNLGHEKLAKALYERQMVLIRPDQHVAWRSDALDSAATARQVLQTVTGRVNPNIDVTRIDNSAMLTASFATGNHLETQVDGFALKKMGVFQE</sequence>
<dbReference type="InterPro" id="IPR050641">
    <property type="entry name" value="RIFMO-like"/>
</dbReference>
<dbReference type="Gene3D" id="3.50.50.60">
    <property type="entry name" value="FAD/NAD(P)-binding domain"/>
    <property type="match status" value="1"/>
</dbReference>
<dbReference type="EMBL" id="JH651001">
    <property type="protein sequence ID" value="EXA32094.1"/>
    <property type="molecule type" value="Genomic_DNA"/>
</dbReference>
<accession>W9NHB7</accession>
<dbReference type="Pfam" id="PF21274">
    <property type="entry name" value="Rng_hyd_C"/>
    <property type="match status" value="1"/>
</dbReference>
<evidence type="ECO:0000256" key="3">
    <source>
        <dbReference type="ARBA" id="ARBA00023002"/>
    </source>
</evidence>
<dbReference type="PANTHER" id="PTHR43004">
    <property type="entry name" value="TRK SYSTEM POTASSIUM UPTAKE PROTEIN"/>
    <property type="match status" value="1"/>
</dbReference>
<dbReference type="SUPFAM" id="SSF51905">
    <property type="entry name" value="FAD/NAD(P)-binding domain"/>
    <property type="match status" value="1"/>
</dbReference>
<dbReference type="HOGENOM" id="CLU_009665_14_2_1"/>
<gene>
    <name evidence="5" type="ORF">FOVG_16671</name>
</gene>
<evidence type="ECO:0000313" key="5">
    <source>
        <dbReference type="EMBL" id="EXA32094.1"/>
    </source>
</evidence>
<keyword evidence="1" id="KW-0285">Flavoprotein</keyword>
<dbReference type="Pfam" id="PF01494">
    <property type="entry name" value="FAD_binding_3"/>
    <property type="match status" value="1"/>
</dbReference>
<dbReference type="AlphaFoldDB" id="W9NHB7"/>
<dbReference type="OrthoDB" id="2690153at2759"/>
<feature type="domain" description="FAD-binding" evidence="4">
    <location>
        <begin position="20"/>
        <end position="385"/>
    </location>
</feature>
<dbReference type="PANTHER" id="PTHR43004:SF21">
    <property type="entry name" value="FAD-BINDING DOMAIN-CONTAINING PROTEIN-RELATED"/>
    <property type="match status" value="1"/>
</dbReference>
<organism evidence="5">
    <name type="scientific">Fusarium oxysporum f. sp. pisi HDV247</name>
    <dbReference type="NCBI Taxonomy" id="1080344"/>
    <lineage>
        <taxon>Eukaryota</taxon>
        <taxon>Fungi</taxon>
        <taxon>Dikarya</taxon>
        <taxon>Ascomycota</taxon>
        <taxon>Pezizomycotina</taxon>
        <taxon>Sordariomycetes</taxon>
        <taxon>Hypocreomycetidae</taxon>
        <taxon>Hypocreales</taxon>
        <taxon>Nectriaceae</taxon>
        <taxon>Fusarium</taxon>
        <taxon>Fusarium oxysporum species complex</taxon>
    </lineage>
</organism>
<evidence type="ECO:0000259" key="4">
    <source>
        <dbReference type="Pfam" id="PF01494"/>
    </source>
</evidence>
<dbReference type="InterPro" id="IPR036188">
    <property type="entry name" value="FAD/NAD-bd_sf"/>
</dbReference>
<dbReference type="GO" id="GO:0071949">
    <property type="term" value="F:FAD binding"/>
    <property type="evidence" value="ECO:0007669"/>
    <property type="project" value="InterPro"/>
</dbReference>
<dbReference type="GO" id="GO:0016709">
    <property type="term" value="F:oxidoreductase activity, acting on paired donors, with incorporation or reduction of molecular oxygen, NAD(P)H as one donor, and incorporation of one atom of oxygen"/>
    <property type="evidence" value="ECO:0007669"/>
    <property type="project" value="UniProtKB-ARBA"/>
</dbReference>
<evidence type="ECO:0000256" key="1">
    <source>
        <dbReference type="ARBA" id="ARBA00022630"/>
    </source>
</evidence>
<dbReference type="InterPro" id="IPR002938">
    <property type="entry name" value="FAD-bd"/>
</dbReference>
<evidence type="ECO:0000256" key="2">
    <source>
        <dbReference type="ARBA" id="ARBA00022827"/>
    </source>
</evidence>
<dbReference type="Gene3D" id="3.40.30.120">
    <property type="match status" value="1"/>
</dbReference>
<keyword evidence="2" id="KW-0274">FAD</keyword>
<keyword evidence="3" id="KW-0560">Oxidoreductase</keyword>
<protein>
    <recommendedName>
        <fullName evidence="4">FAD-binding domain-containing protein</fullName>
    </recommendedName>
</protein>
<reference evidence="5" key="1">
    <citation type="submission" date="2011-10" db="EMBL/GenBank/DDBJ databases">
        <title>The Genome Sequence of Fusarium oxysporum HDV247.</title>
        <authorList>
            <consortium name="The Broad Institute Genome Sequencing Platform"/>
            <person name="Ma L.-J."/>
            <person name="Gale L.R."/>
            <person name="Schwartz D.C."/>
            <person name="Zhou S."/>
            <person name="Corby-Kistler H."/>
            <person name="Young S.K."/>
            <person name="Zeng Q."/>
            <person name="Gargeya S."/>
            <person name="Fitzgerald M."/>
            <person name="Haas B."/>
            <person name="Abouelleil A."/>
            <person name="Alvarado L."/>
            <person name="Arachchi H.M."/>
            <person name="Berlin A."/>
            <person name="Brown A."/>
            <person name="Chapman S.B."/>
            <person name="Chen Z."/>
            <person name="Dunbar C."/>
            <person name="Freedman E."/>
            <person name="Gearin G."/>
            <person name="Goldberg J."/>
            <person name="Griggs A."/>
            <person name="Gujja S."/>
            <person name="Heiman D."/>
            <person name="Howarth C."/>
            <person name="Larson L."/>
            <person name="Lui A."/>
            <person name="MacDonald P.J.P."/>
            <person name="Montmayeur A."/>
            <person name="Murphy C."/>
            <person name="Neiman D."/>
            <person name="Pearson M."/>
            <person name="Priest M."/>
            <person name="Roberts A."/>
            <person name="Saif S."/>
            <person name="Shea T."/>
            <person name="Shenoy N."/>
            <person name="Sisk P."/>
            <person name="Stolte C."/>
            <person name="Sykes S."/>
            <person name="Wortman J."/>
            <person name="Nusbaum C."/>
            <person name="Birren B."/>
        </authorList>
    </citation>
    <scope>NUCLEOTIDE SEQUENCE [LARGE SCALE GENOMIC DNA]</scope>
    <source>
        <strain evidence="5">HDV247</strain>
    </source>
</reference>
<name>W9NHB7_FUSOX</name>
<proteinExistence type="predicted"/>
<dbReference type="PRINTS" id="PR00420">
    <property type="entry name" value="RNGMNOXGNASE"/>
</dbReference>
<dbReference type="Gene3D" id="3.30.9.10">
    <property type="entry name" value="D-Amino Acid Oxidase, subunit A, domain 2"/>
    <property type="match status" value="1"/>
</dbReference>